<organism evidence="3 5">
    <name type="scientific">Cucumis melo var. makuwa</name>
    <name type="common">Oriental melon</name>
    <dbReference type="NCBI Taxonomy" id="1194695"/>
    <lineage>
        <taxon>Eukaryota</taxon>
        <taxon>Viridiplantae</taxon>
        <taxon>Streptophyta</taxon>
        <taxon>Embryophyta</taxon>
        <taxon>Tracheophyta</taxon>
        <taxon>Spermatophyta</taxon>
        <taxon>Magnoliopsida</taxon>
        <taxon>eudicotyledons</taxon>
        <taxon>Gunneridae</taxon>
        <taxon>Pentapetalae</taxon>
        <taxon>rosids</taxon>
        <taxon>fabids</taxon>
        <taxon>Cucurbitales</taxon>
        <taxon>Cucurbitaceae</taxon>
        <taxon>Benincaseae</taxon>
        <taxon>Cucumis</taxon>
    </lineage>
</organism>
<accession>A0A5D3BJN2</accession>
<proteinExistence type="predicted"/>
<feature type="compositionally biased region" description="Basic and acidic residues" evidence="1">
    <location>
        <begin position="56"/>
        <end position="73"/>
    </location>
</feature>
<reference evidence="4 5" key="1">
    <citation type="submission" date="2019-08" db="EMBL/GenBank/DDBJ databases">
        <title>Draft genome sequences of two oriental melons (Cucumis melo L. var makuwa).</title>
        <authorList>
            <person name="Kwon S.-Y."/>
        </authorList>
    </citation>
    <scope>NUCLEOTIDE SEQUENCE [LARGE SCALE GENOMIC DNA]</scope>
    <source>
        <strain evidence="5">cv. Chang Bougi</strain>
        <strain evidence="4">cv. SW 3</strain>
        <tissue evidence="3">Leaf</tissue>
    </source>
</reference>
<evidence type="ECO:0000313" key="5">
    <source>
        <dbReference type="Proteomes" id="UP000321947"/>
    </source>
</evidence>
<evidence type="ECO:0000256" key="1">
    <source>
        <dbReference type="SAM" id="MobiDB-lite"/>
    </source>
</evidence>
<name>A0A5D3BJN2_CUCMM</name>
<feature type="compositionally biased region" description="Low complexity" evidence="1">
    <location>
        <begin position="153"/>
        <end position="165"/>
    </location>
</feature>
<dbReference type="EMBL" id="SSTE01007279">
    <property type="protein sequence ID" value="KAA0056836.1"/>
    <property type="molecule type" value="Genomic_DNA"/>
</dbReference>
<sequence length="181" mass="19372">MGGEFNHVIHHAIFNPPLSPGRKNAPKVTESSSVEPHTPDAVLGKKRPASVSPNDVSEHDHPPTQKPKTDNAEKASSSGVPMKDLIGKVEDMLKMLKRVVRKNDKLVSDPLLACFVSAQTLLMACTAELLSKSTGKKKPPLVHQHSDSSINYGSTTTADPDAAAPGGSGERKFKKYKSSAK</sequence>
<gene>
    <name evidence="3" type="ORF">E5676_scaffold248G005530</name>
    <name evidence="2" type="ORF">E6C27_scaffold96G00030</name>
</gene>
<dbReference type="Proteomes" id="UP000321393">
    <property type="component" value="Unassembled WGS sequence"/>
</dbReference>
<evidence type="ECO:0000313" key="3">
    <source>
        <dbReference type="EMBL" id="TYJ99337.1"/>
    </source>
</evidence>
<feature type="compositionally biased region" description="Basic residues" evidence="1">
    <location>
        <begin position="172"/>
        <end position="181"/>
    </location>
</feature>
<feature type="region of interest" description="Disordered" evidence="1">
    <location>
        <begin position="13"/>
        <end position="84"/>
    </location>
</feature>
<feature type="region of interest" description="Disordered" evidence="1">
    <location>
        <begin position="134"/>
        <end position="181"/>
    </location>
</feature>
<protein>
    <submittedName>
        <fullName evidence="2 3">p55</fullName>
    </submittedName>
</protein>
<dbReference type="Proteomes" id="UP000321947">
    <property type="component" value="Unassembled WGS sequence"/>
</dbReference>
<evidence type="ECO:0000313" key="4">
    <source>
        <dbReference type="Proteomes" id="UP000321393"/>
    </source>
</evidence>
<evidence type="ECO:0000313" key="2">
    <source>
        <dbReference type="EMBL" id="KAA0056836.1"/>
    </source>
</evidence>
<dbReference type="AlphaFoldDB" id="A0A5D3BJN2"/>
<comment type="caution">
    <text evidence="3">The sequence shown here is derived from an EMBL/GenBank/DDBJ whole genome shotgun (WGS) entry which is preliminary data.</text>
</comment>
<dbReference type="EMBL" id="SSTD01017768">
    <property type="protein sequence ID" value="TYJ99337.1"/>
    <property type="molecule type" value="Genomic_DNA"/>
</dbReference>